<dbReference type="SUPFAM" id="SSF50346">
    <property type="entry name" value="PRC-barrel domain"/>
    <property type="match status" value="1"/>
</dbReference>
<dbReference type="AlphaFoldDB" id="D2R2Z7"/>
<evidence type="ECO:0000259" key="2">
    <source>
        <dbReference type="Pfam" id="PF05239"/>
    </source>
</evidence>
<evidence type="ECO:0000313" key="3">
    <source>
        <dbReference type="EMBL" id="ADB18730.1"/>
    </source>
</evidence>
<dbReference type="Pfam" id="PF05239">
    <property type="entry name" value="PRC"/>
    <property type="match status" value="1"/>
</dbReference>
<dbReference type="InterPro" id="IPR027275">
    <property type="entry name" value="PRC-brl_dom"/>
</dbReference>
<reference evidence="3 4" key="1">
    <citation type="journal article" date="2009" name="Stand. Genomic Sci.">
        <title>Complete genome sequence of Pirellula staleyi type strain (ATCC 27377).</title>
        <authorList>
            <person name="Clum A."/>
            <person name="Tindall B.J."/>
            <person name="Sikorski J."/>
            <person name="Ivanova N."/>
            <person name="Mavrommatis K."/>
            <person name="Lucas S."/>
            <person name="Glavina del Rio T."/>
            <person name="Nolan M."/>
            <person name="Chen F."/>
            <person name="Tice H."/>
            <person name="Pitluck S."/>
            <person name="Cheng J.F."/>
            <person name="Chertkov O."/>
            <person name="Brettin T."/>
            <person name="Han C."/>
            <person name="Detter J.C."/>
            <person name="Kuske C."/>
            <person name="Bruce D."/>
            <person name="Goodwin L."/>
            <person name="Ovchinikova G."/>
            <person name="Pati A."/>
            <person name="Mikhailova N."/>
            <person name="Chen A."/>
            <person name="Palaniappan K."/>
            <person name="Land M."/>
            <person name="Hauser L."/>
            <person name="Chang Y.J."/>
            <person name="Jeffries C.D."/>
            <person name="Chain P."/>
            <person name="Rohde M."/>
            <person name="Goker M."/>
            <person name="Bristow J."/>
            <person name="Eisen J.A."/>
            <person name="Markowitz V."/>
            <person name="Hugenholtz P."/>
            <person name="Kyrpides N.C."/>
            <person name="Klenk H.P."/>
            <person name="Lapidus A."/>
        </authorList>
    </citation>
    <scope>NUCLEOTIDE SEQUENCE [LARGE SCALE GENOMIC DNA]</scope>
    <source>
        <strain evidence="4">ATCC 27377 / DSM 6068 / ICPB 4128</strain>
    </source>
</reference>
<feature type="region of interest" description="Disordered" evidence="1">
    <location>
        <begin position="91"/>
        <end position="123"/>
    </location>
</feature>
<dbReference type="HOGENOM" id="CLU_2013137_0_0_0"/>
<dbReference type="eggNOG" id="COG1873">
    <property type="taxonomic scope" value="Bacteria"/>
</dbReference>
<evidence type="ECO:0000256" key="1">
    <source>
        <dbReference type="SAM" id="MobiDB-lite"/>
    </source>
</evidence>
<accession>D2R2Z7</accession>
<proteinExistence type="predicted"/>
<dbReference type="InterPro" id="IPR011033">
    <property type="entry name" value="PRC_barrel-like_sf"/>
</dbReference>
<dbReference type="Proteomes" id="UP000001887">
    <property type="component" value="Chromosome"/>
</dbReference>
<name>D2R2Z7_PIRSD</name>
<dbReference type="EMBL" id="CP001848">
    <property type="protein sequence ID" value="ADB18730.1"/>
    <property type="molecule type" value="Genomic_DNA"/>
</dbReference>
<keyword evidence="4" id="KW-1185">Reference proteome</keyword>
<protein>
    <recommendedName>
        <fullName evidence="2">PRC-barrel domain-containing protein</fullName>
    </recommendedName>
</protein>
<feature type="domain" description="PRC-barrel" evidence="2">
    <location>
        <begin position="1"/>
        <end position="80"/>
    </location>
</feature>
<gene>
    <name evidence="3" type="ordered locus">Psta_4080</name>
</gene>
<evidence type="ECO:0000313" key="4">
    <source>
        <dbReference type="Proteomes" id="UP000001887"/>
    </source>
</evidence>
<dbReference type="KEGG" id="psl:Psta_4080"/>
<sequence>MTKSKVTNLIGLNMIDQQGRNIGTVADMSVDIETWHLVTLEVNLNRAILDELKLKRPWFGTQAIHIPISEVSSATDNLILKCSLEDLQLSGGESAAESTPAELTAQPRAAHAEDRSITLGSSG</sequence>
<dbReference type="Gene3D" id="2.30.30.240">
    <property type="entry name" value="PRC-barrel domain"/>
    <property type="match status" value="1"/>
</dbReference>
<organism evidence="3 4">
    <name type="scientific">Pirellula staleyi (strain ATCC 27377 / DSM 6068 / ICPB 4128)</name>
    <name type="common">Pirella staleyi</name>
    <dbReference type="NCBI Taxonomy" id="530564"/>
    <lineage>
        <taxon>Bacteria</taxon>
        <taxon>Pseudomonadati</taxon>
        <taxon>Planctomycetota</taxon>
        <taxon>Planctomycetia</taxon>
        <taxon>Pirellulales</taxon>
        <taxon>Pirellulaceae</taxon>
        <taxon>Pirellula</taxon>
    </lineage>
</organism>